<evidence type="ECO:0000259" key="2">
    <source>
        <dbReference type="Pfam" id="PF20152"/>
    </source>
</evidence>
<dbReference type="Pfam" id="PF20152">
    <property type="entry name" value="DUF6534"/>
    <property type="match status" value="1"/>
</dbReference>
<feature type="transmembrane region" description="Helical" evidence="1">
    <location>
        <begin position="88"/>
        <end position="110"/>
    </location>
</feature>
<feature type="domain" description="DUF6534" evidence="2">
    <location>
        <begin position="168"/>
        <end position="244"/>
    </location>
</feature>
<evidence type="ECO:0000313" key="3">
    <source>
        <dbReference type="EMBL" id="KAJ7695675.1"/>
    </source>
</evidence>
<keyword evidence="1" id="KW-0472">Membrane</keyword>
<dbReference type="EMBL" id="JARKIE010000037">
    <property type="protein sequence ID" value="KAJ7695675.1"/>
    <property type="molecule type" value="Genomic_DNA"/>
</dbReference>
<feature type="transmembrane region" description="Helical" evidence="1">
    <location>
        <begin position="203"/>
        <end position="223"/>
    </location>
</feature>
<keyword evidence="4" id="KW-1185">Reference proteome</keyword>
<proteinExistence type="predicted"/>
<dbReference type="InterPro" id="IPR045339">
    <property type="entry name" value="DUF6534"/>
</dbReference>
<feature type="transmembrane region" description="Helical" evidence="1">
    <location>
        <begin position="122"/>
        <end position="146"/>
    </location>
</feature>
<evidence type="ECO:0000313" key="4">
    <source>
        <dbReference type="Proteomes" id="UP001221757"/>
    </source>
</evidence>
<dbReference type="Proteomes" id="UP001221757">
    <property type="component" value="Unassembled WGS sequence"/>
</dbReference>
<dbReference type="AlphaFoldDB" id="A0AAD7DR13"/>
<sequence length="260" mass="29319">MAKLGPAEVAHGPMLLGFFFNAILYGVMILQCHVYFVRVASKDRMWMRLFVLSIFILDSLNTVCDFIYLYQSLIIHFDDPLYLTNATWVFATDPALTAIIAAMVQFFFAWRVRVLTNNNPWLYLLVVACSLAGLIGGLATAVNAILTPSFVKFQVAKPWVVLWLAAECIGDACITTILVWHLRRRKTGFAQTDFMVDRIISGAVHTGLLTSACAILDLVFYLANPTGLHLIFNWPLCKLYVRCFRSLTVLLTEPKTRQTL</sequence>
<feature type="transmembrane region" description="Helical" evidence="1">
    <location>
        <begin position="158"/>
        <end position="182"/>
    </location>
</feature>
<dbReference type="PANTHER" id="PTHR40465:SF1">
    <property type="entry name" value="DUF6534 DOMAIN-CONTAINING PROTEIN"/>
    <property type="match status" value="1"/>
</dbReference>
<accession>A0AAD7DR13</accession>
<name>A0AAD7DR13_MYCRO</name>
<dbReference type="PANTHER" id="PTHR40465">
    <property type="entry name" value="CHROMOSOME 1, WHOLE GENOME SHOTGUN SEQUENCE"/>
    <property type="match status" value="1"/>
</dbReference>
<keyword evidence="1" id="KW-0812">Transmembrane</keyword>
<gene>
    <name evidence="3" type="ORF">B0H17DRAFT_423329</name>
</gene>
<comment type="caution">
    <text evidence="3">The sequence shown here is derived from an EMBL/GenBank/DDBJ whole genome shotgun (WGS) entry which is preliminary data.</text>
</comment>
<keyword evidence="1" id="KW-1133">Transmembrane helix</keyword>
<feature type="transmembrane region" description="Helical" evidence="1">
    <location>
        <begin position="49"/>
        <end position="68"/>
    </location>
</feature>
<evidence type="ECO:0000256" key="1">
    <source>
        <dbReference type="SAM" id="Phobius"/>
    </source>
</evidence>
<organism evidence="3 4">
    <name type="scientific">Mycena rosella</name>
    <name type="common">Pink bonnet</name>
    <name type="synonym">Agaricus rosellus</name>
    <dbReference type="NCBI Taxonomy" id="1033263"/>
    <lineage>
        <taxon>Eukaryota</taxon>
        <taxon>Fungi</taxon>
        <taxon>Dikarya</taxon>
        <taxon>Basidiomycota</taxon>
        <taxon>Agaricomycotina</taxon>
        <taxon>Agaricomycetes</taxon>
        <taxon>Agaricomycetidae</taxon>
        <taxon>Agaricales</taxon>
        <taxon>Marasmiineae</taxon>
        <taxon>Mycenaceae</taxon>
        <taxon>Mycena</taxon>
    </lineage>
</organism>
<feature type="transmembrane region" description="Helical" evidence="1">
    <location>
        <begin position="15"/>
        <end position="37"/>
    </location>
</feature>
<protein>
    <recommendedName>
        <fullName evidence="2">DUF6534 domain-containing protein</fullName>
    </recommendedName>
</protein>
<reference evidence="3" key="1">
    <citation type="submission" date="2023-03" db="EMBL/GenBank/DDBJ databases">
        <title>Massive genome expansion in bonnet fungi (Mycena s.s.) driven by repeated elements and novel gene families across ecological guilds.</title>
        <authorList>
            <consortium name="Lawrence Berkeley National Laboratory"/>
            <person name="Harder C.B."/>
            <person name="Miyauchi S."/>
            <person name="Viragh M."/>
            <person name="Kuo A."/>
            <person name="Thoen E."/>
            <person name="Andreopoulos B."/>
            <person name="Lu D."/>
            <person name="Skrede I."/>
            <person name="Drula E."/>
            <person name="Henrissat B."/>
            <person name="Morin E."/>
            <person name="Kohler A."/>
            <person name="Barry K."/>
            <person name="LaButti K."/>
            <person name="Morin E."/>
            <person name="Salamov A."/>
            <person name="Lipzen A."/>
            <person name="Mereny Z."/>
            <person name="Hegedus B."/>
            <person name="Baldrian P."/>
            <person name="Stursova M."/>
            <person name="Weitz H."/>
            <person name="Taylor A."/>
            <person name="Grigoriev I.V."/>
            <person name="Nagy L.G."/>
            <person name="Martin F."/>
            <person name="Kauserud H."/>
        </authorList>
    </citation>
    <scope>NUCLEOTIDE SEQUENCE</scope>
    <source>
        <strain evidence="3">CBHHK067</strain>
    </source>
</reference>